<dbReference type="Gene3D" id="3.90.1200.10">
    <property type="match status" value="1"/>
</dbReference>
<organism evidence="2 3">
    <name type="scientific">Mesorhizobium delmotii</name>
    <dbReference type="NCBI Taxonomy" id="1631247"/>
    <lineage>
        <taxon>Bacteria</taxon>
        <taxon>Pseudomonadati</taxon>
        <taxon>Pseudomonadota</taxon>
        <taxon>Alphaproteobacteria</taxon>
        <taxon>Hyphomicrobiales</taxon>
        <taxon>Phyllobacteriaceae</taxon>
        <taxon>Mesorhizobium</taxon>
    </lineage>
</organism>
<evidence type="ECO:0000259" key="1">
    <source>
        <dbReference type="Pfam" id="PF01636"/>
    </source>
</evidence>
<dbReference type="InterPro" id="IPR011009">
    <property type="entry name" value="Kinase-like_dom_sf"/>
</dbReference>
<reference evidence="3" key="1">
    <citation type="submission" date="2016-12" db="EMBL/GenBank/DDBJ databases">
        <authorList>
            <person name="Brunel B."/>
        </authorList>
    </citation>
    <scope>NUCLEOTIDE SEQUENCE [LARGE SCALE GENOMIC DNA]</scope>
</reference>
<evidence type="ECO:0000313" key="2">
    <source>
        <dbReference type="EMBL" id="SJM30866.1"/>
    </source>
</evidence>
<name>A0A2P9AIA7_9HYPH</name>
<proteinExistence type="predicted"/>
<keyword evidence="3" id="KW-1185">Reference proteome</keyword>
<dbReference type="Proteomes" id="UP000245698">
    <property type="component" value="Unassembled WGS sequence"/>
</dbReference>
<dbReference type="GO" id="GO:0016740">
    <property type="term" value="F:transferase activity"/>
    <property type="evidence" value="ECO:0007669"/>
    <property type="project" value="UniProtKB-KW"/>
</dbReference>
<gene>
    <name evidence="2" type="ORF">BQ8482_180094</name>
</gene>
<keyword evidence="2" id="KW-0808">Transferase</keyword>
<dbReference type="SUPFAM" id="SSF56112">
    <property type="entry name" value="Protein kinase-like (PK-like)"/>
    <property type="match status" value="1"/>
</dbReference>
<evidence type="ECO:0000313" key="3">
    <source>
        <dbReference type="Proteomes" id="UP000245698"/>
    </source>
</evidence>
<dbReference type="InterPro" id="IPR002575">
    <property type="entry name" value="Aminoglycoside_PTrfase"/>
</dbReference>
<sequence length="321" mass="35646">MKTIGEASTPAEVRAEAALTAVADWTGKQIGFAPASPGIASPSHRGVDSEAWLVAVDQSSPAYFLKIVNSDQKAFIDLEAVFEAASIAAGLGCTPSPRHLARDADAIVFDLLPPVWKTARMDDLRRADVMEQVIALKKAIHGSRPFALSWTVFDRIRELDDARKAAGVDRPDDLWWMLDGVEEIERAITAAGYDARPSHADGLASNIMISQDGAVQLVDFDEARNVDPLYEIGILLNEAFPFEEEMRPALEVFEGSFRQASLDRCRAYAVADDLMWGLWGMLMNSISPRGDIEFLKYAQWRLLRCRMALRHPGFELKLRRL</sequence>
<dbReference type="AlphaFoldDB" id="A0A2P9AIA7"/>
<feature type="domain" description="Aminoglycoside phosphotransferase" evidence="1">
    <location>
        <begin position="45"/>
        <end position="267"/>
    </location>
</feature>
<dbReference type="RefSeq" id="WP_123148511.1">
    <property type="nucleotide sequence ID" value="NZ_FUIG01000024.1"/>
</dbReference>
<dbReference type="EMBL" id="FUIG01000024">
    <property type="protein sequence ID" value="SJM30866.1"/>
    <property type="molecule type" value="Genomic_DNA"/>
</dbReference>
<protein>
    <submittedName>
        <fullName evidence="2">Phosphotransferase family protein</fullName>
    </submittedName>
</protein>
<accession>A0A2P9AIA7</accession>
<dbReference type="Pfam" id="PF01636">
    <property type="entry name" value="APH"/>
    <property type="match status" value="1"/>
</dbReference>